<dbReference type="Proteomes" id="UP000237511">
    <property type="component" value="Unassembled WGS sequence"/>
</dbReference>
<proteinExistence type="predicted"/>
<protein>
    <submittedName>
        <fullName evidence="1">Uncharacterized protein</fullName>
    </submittedName>
</protein>
<evidence type="ECO:0000313" key="2">
    <source>
        <dbReference type="Proteomes" id="UP000237511"/>
    </source>
</evidence>
<organism evidence="1 2">
    <name type="scientific">Sinorhizobium americanum</name>
    <dbReference type="NCBI Taxonomy" id="194963"/>
    <lineage>
        <taxon>Bacteria</taxon>
        <taxon>Pseudomonadati</taxon>
        <taxon>Pseudomonadota</taxon>
        <taxon>Alphaproteobacteria</taxon>
        <taxon>Hyphomicrobiales</taxon>
        <taxon>Rhizobiaceae</taxon>
        <taxon>Sinorhizobium/Ensifer group</taxon>
        <taxon>Sinorhizobium</taxon>
    </lineage>
</organism>
<sequence>MNMYVGIPVLALARKAIQIATAIYTPIVKGLEIARQAVSKTRSFHPVFDAIAEDPIDPS</sequence>
<reference evidence="1 2" key="1">
    <citation type="journal article" date="2014" name="Syst. Appl. Microbiol.">
        <title>Microsymbionts of Phaseolus vulgaris in acid and alkaline soils of Mexico.</title>
        <authorList>
            <person name="Verastegui-Valdes M.M."/>
            <person name="Zhang Y.J."/>
            <person name="Rivera-Orduna F.N."/>
            <person name="Cheng H.P."/>
            <person name="Sui X.H."/>
            <person name="Wang E.T."/>
        </authorList>
    </citation>
    <scope>NUCLEOTIDE SEQUENCE [LARGE SCALE GENOMIC DNA]</scope>
    <source>
        <strain evidence="1 2">FG01</strain>
    </source>
</reference>
<evidence type="ECO:0000313" key="1">
    <source>
        <dbReference type="EMBL" id="POH27421.1"/>
    </source>
</evidence>
<gene>
    <name evidence="1" type="ORF">ATY31_20140</name>
</gene>
<comment type="caution">
    <text evidence="1">The sequence shown here is derived from an EMBL/GenBank/DDBJ whole genome shotgun (WGS) entry which is preliminary data.</text>
</comment>
<accession>A0A2S3YJ83</accession>
<name>A0A2S3YJ83_9HYPH</name>
<dbReference type="RefSeq" id="WP_097525679.1">
    <property type="nucleotide sequence ID" value="NZ_LODU01000058.1"/>
</dbReference>
<dbReference type="EMBL" id="LODU01000058">
    <property type="protein sequence ID" value="POH27421.1"/>
    <property type="molecule type" value="Genomic_DNA"/>
</dbReference>
<dbReference type="AlphaFoldDB" id="A0A2S3YJ83"/>